<comment type="caution">
    <text evidence="2">The sequence shown here is derived from an EMBL/GenBank/DDBJ whole genome shotgun (WGS) entry which is preliminary data.</text>
</comment>
<sequence>MPAGMFDTIEPTPISATIRPAAAIVAPRSIALITITGAMTPWENPESRDGPYAETATDLSRKVVSLAMPGIFRAGRTRDPHALPGRWLGHTGGGFTGRRTPRL</sequence>
<proteinExistence type="predicted"/>
<dbReference type="AlphaFoldDB" id="A0A919W3Y4"/>
<protein>
    <submittedName>
        <fullName evidence="2">Uncharacterized protein</fullName>
    </submittedName>
</protein>
<dbReference type="Proteomes" id="UP000677082">
    <property type="component" value="Unassembled WGS sequence"/>
</dbReference>
<accession>A0A919W3Y4</accession>
<keyword evidence="3" id="KW-1185">Reference proteome</keyword>
<name>A0A919W3Y4_9ACTN</name>
<evidence type="ECO:0000313" key="3">
    <source>
        <dbReference type="Proteomes" id="UP000677082"/>
    </source>
</evidence>
<organism evidence="2 3">
    <name type="scientific">Paractinoplanes toevensis</name>
    <dbReference type="NCBI Taxonomy" id="571911"/>
    <lineage>
        <taxon>Bacteria</taxon>
        <taxon>Bacillati</taxon>
        <taxon>Actinomycetota</taxon>
        <taxon>Actinomycetes</taxon>
        <taxon>Micromonosporales</taxon>
        <taxon>Micromonosporaceae</taxon>
        <taxon>Paractinoplanes</taxon>
    </lineage>
</organism>
<evidence type="ECO:0000256" key="1">
    <source>
        <dbReference type="SAM" id="MobiDB-lite"/>
    </source>
</evidence>
<feature type="region of interest" description="Disordered" evidence="1">
    <location>
        <begin position="75"/>
        <end position="103"/>
    </location>
</feature>
<dbReference type="EMBL" id="BOQN01000038">
    <property type="protein sequence ID" value="GIM91010.1"/>
    <property type="molecule type" value="Genomic_DNA"/>
</dbReference>
<gene>
    <name evidence="2" type="ORF">Ato02nite_028030</name>
</gene>
<reference evidence="2 3" key="1">
    <citation type="submission" date="2021-03" db="EMBL/GenBank/DDBJ databases">
        <title>Whole genome shotgun sequence of Actinoplanes toevensis NBRC 105298.</title>
        <authorList>
            <person name="Komaki H."/>
            <person name="Tamura T."/>
        </authorList>
    </citation>
    <scope>NUCLEOTIDE SEQUENCE [LARGE SCALE GENOMIC DNA]</scope>
    <source>
        <strain evidence="2 3">NBRC 105298</strain>
    </source>
</reference>
<evidence type="ECO:0000313" key="2">
    <source>
        <dbReference type="EMBL" id="GIM91010.1"/>
    </source>
</evidence>